<evidence type="ECO:0000259" key="1">
    <source>
        <dbReference type="Pfam" id="PF13456"/>
    </source>
</evidence>
<dbReference type="Pfam" id="PF13456">
    <property type="entry name" value="RVT_3"/>
    <property type="match status" value="1"/>
</dbReference>
<name>A0ABQ8DBW1_BRANA</name>
<dbReference type="PANTHER" id="PTHR34146">
    <property type="entry name" value="POLYNUCLEOTIDYL TRANSFERASE, RIBONUCLEASE H-LIKE SUPERFAMILY PROTEIN-RELATED"/>
    <property type="match status" value="1"/>
</dbReference>
<dbReference type="InterPro" id="IPR002156">
    <property type="entry name" value="RNaseH_domain"/>
</dbReference>
<sequence length="110" mass="12297">MDMLQSVQHLVMDDASWKSPHERAGIGWSLYSRQGTLIIQGISAIAPTNSSLEAEAMATLLAVQQLHRLRYANVMFLGDNAQLHKSLKDYNHFCNEASIMVLDIINLSKL</sequence>
<dbReference type="Proteomes" id="UP000824890">
    <property type="component" value="Unassembled WGS sequence"/>
</dbReference>
<comment type="caution">
    <text evidence="2">The sequence shown here is derived from an EMBL/GenBank/DDBJ whole genome shotgun (WGS) entry which is preliminary data.</text>
</comment>
<dbReference type="EMBL" id="JAGKQM010000005">
    <property type="protein sequence ID" value="KAH0926718.1"/>
    <property type="molecule type" value="Genomic_DNA"/>
</dbReference>
<dbReference type="InterPro" id="IPR012337">
    <property type="entry name" value="RNaseH-like_sf"/>
</dbReference>
<proteinExistence type="predicted"/>
<reference evidence="2 3" key="1">
    <citation type="submission" date="2021-05" db="EMBL/GenBank/DDBJ databases">
        <title>Genome Assembly of Synthetic Allotetraploid Brassica napus Reveals Homoeologous Exchanges between Subgenomes.</title>
        <authorList>
            <person name="Davis J.T."/>
        </authorList>
    </citation>
    <scope>NUCLEOTIDE SEQUENCE [LARGE SCALE GENOMIC DNA]</scope>
    <source>
        <strain evidence="3">cv. Da-Ae</strain>
        <tissue evidence="2">Seedling</tissue>
    </source>
</reference>
<evidence type="ECO:0000313" key="2">
    <source>
        <dbReference type="EMBL" id="KAH0926718.1"/>
    </source>
</evidence>
<protein>
    <recommendedName>
        <fullName evidence="1">RNase H type-1 domain-containing protein</fullName>
    </recommendedName>
</protein>
<dbReference type="Gene3D" id="3.30.420.10">
    <property type="entry name" value="Ribonuclease H-like superfamily/Ribonuclease H"/>
    <property type="match status" value="1"/>
</dbReference>
<organism evidence="2 3">
    <name type="scientific">Brassica napus</name>
    <name type="common">Rape</name>
    <dbReference type="NCBI Taxonomy" id="3708"/>
    <lineage>
        <taxon>Eukaryota</taxon>
        <taxon>Viridiplantae</taxon>
        <taxon>Streptophyta</taxon>
        <taxon>Embryophyta</taxon>
        <taxon>Tracheophyta</taxon>
        <taxon>Spermatophyta</taxon>
        <taxon>Magnoliopsida</taxon>
        <taxon>eudicotyledons</taxon>
        <taxon>Gunneridae</taxon>
        <taxon>Pentapetalae</taxon>
        <taxon>rosids</taxon>
        <taxon>malvids</taxon>
        <taxon>Brassicales</taxon>
        <taxon>Brassicaceae</taxon>
        <taxon>Brassiceae</taxon>
        <taxon>Brassica</taxon>
    </lineage>
</organism>
<gene>
    <name evidence="2" type="ORF">HID58_018974</name>
</gene>
<keyword evidence="3" id="KW-1185">Reference proteome</keyword>
<dbReference type="PANTHER" id="PTHR34146:SF3">
    <property type="entry name" value="POLYNUCLEOTIDYL TRANSFERASE, RIBONUCLEASE H-LIKE SUPERFAMILY PROTEIN"/>
    <property type="match status" value="1"/>
</dbReference>
<dbReference type="SUPFAM" id="SSF53098">
    <property type="entry name" value="Ribonuclease H-like"/>
    <property type="match status" value="1"/>
</dbReference>
<feature type="domain" description="RNase H type-1" evidence="1">
    <location>
        <begin position="14"/>
        <end position="107"/>
    </location>
</feature>
<dbReference type="InterPro" id="IPR036397">
    <property type="entry name" value="RNaseH_sf"/>
</dbReference>
<accession>A0ABQ8DBW1</accession>
<evidence type="ECO:0000313" key="3">
    <source>
        <dbReference type="Proteomes" id="UP000824890"/>
    </source>
</evidence>